<accession>A0A0F8W004</accession>
<dbReference type="InterPro" id="IPR055731">
    <property type="entry name" value="Pam3_gp33-like"/>
</dbReference>
<dbReference type="EMBL" id="LAZR01068282">
    <property type="protein sequence ID" value="KKK49938.1"/>
    <property type="molecule type" value="Genomic_DNA"/>
</dbReference>
<reference evidence="1" key="1">
    <citation type="journal article" date="2015" name="Nature">
        <title>Complex archaea that bridge the gap between prokaryotes and eukaryotes.</title>
        <authorList>
            <person name="Spang A."/>
            <person name="Saw J.H."/>
            <person name="Jorgensen S.L."/>
            <person name="Zaremba-Niedzwiedzka K."/>
            <person name="Martijn J."/>
            <person name="Lind A.E."/>
            <person name="van Eijk R."/>
            <person name="Schleper C."/>
            <person name="Guy L."/>
            <person name="Ettema T.J."/>
        </authorList>
    </citation>
    <scope>NUCLEOTIDE SEQUENCE</scope>
</reference>
<dbReference type="AlphaFoldDB" id="A0A0F8W004"/>
<comment type="caution">
    <text evidence="1">The sequence shown here is derived from an EMBL/GenBank/DDBJ whole genome shotgun (WGS) entry which is preliminary data.</text>
</comment>
<evidence type="ECO:0000313" key="1">
    <source>
        <dbReference type="EMBL" id="KKK49938.1"/>
    </source>
</evidence>
<dbReference type="Pfam" id="PF23984">
    <property type="entry name" value="DUF7307"/>
    <property type="match status" value="1"/>
</dbReference>
<protein>
    <submittedName>
        <fullName evidence="1">Uncharacterized protein</fullName>
    </submittedName>
</protein>
<sequence length="174" mass="18989">MTTGAKQLPHGDELMAVIDELAAVIIKMRPWLEREVGKLTAAQAAEVYIQTRVLNDAVGAAFKPLNAATQLLNGTIIPAAFEREGIKTLTSDRMGYRITVQDAIRAGVRKDMREKASAWLVDNDLADIITSTINASTLSALAKSLLEEGRELPEDYFNVALMKTTSMTKVKVKA</sequence>
<proteinExistence type="predicted"/>
<gene>
    <name evidence="1" type="ORF">LCGC14_3130040</name>
</gene>
<name>A0A0F8W004_9ZZZZ</name>
<organism evidence="1">
    <name type="scientific">marine sediment metagenome</name>
    <dbReference type="NCBI Taxonomy" id="412755"/>
    <lineage>
        <taxon>unclassified sequences</taxon>
        <taxon>metagenomes</taxon>
        <taxon>ecological metagenomes</taxon>
    </lineage>
</organism>